<evidence type="ECO:0000256" key="1">
    <source>
        <dbReference type="SAM" id="SignalP"/>
    </source>
</evidence>
<protein>
    <submittedName>
        <fullName evidence="2">Antitoxin component YwqK of YwqJK toxin-antitoxin module</fullName>
    </submittedName>
</protein>
<dbReference type="Proteomes" id="UP001258315">
    <property type="component" value="Unassembled WGS sequence"/>
</dbReference>
<keyword evidence="1" id="KW-0732">Signal</keyword>
<dbReference type="Gene3D" id="2.20.110.10">
    <property type="entry name" value="Histone H3 K4-specific methyltransferase SET7/9 N-terminal domain"/>
    <property type="match status" value="1"/>
</dbReference>
<name>A0ABU3GVR0_9SPHI</name>
<evidence type="ECO:0000313" key="3">
    <source>
        <dbReference type="Proteomes" id="UP001258315"/>
    </source>
</evidence>
<keyword evidence="3" id="KW-1185">Reference proteome</keyword>
<comment type="caution">
    <text evidence="2">The sequence shown here is derived from an EMBL/GenBank/DDBJ whole genome shotgun (WGS) entry which is preliminary data.</text>
</comment>
<accession>A0ABU3GVR0</accession>
<evidence type="ECO:0000313" key="2">
    <source>
        <dbReference type="EMBL" id="MDT3403750.1"/>
    </source>
</evidence>
<dbReference type="RefSeq" id="WP_311951036.1">
    <property type="nucleotide sequence ID" value="NZ_JAVLVU010000001.1"/>
</dbReference>
<organism evidence="2 3">
    <name type="scientific">Mucilaginibacter terrae</name>
    <dbReference type="NCBI Taxonomy" id="1955052"/>
    <lineage>
        <taxon>Bacteria</taxon>
        <taxon>Pseudomonadati</taxon>
        <taxon>Bacteroidota</taxon>
        <taxon>Sphingobacteriia</taxon>
        <taxon>Sphingobacteriales</taxon>
        <taxon>Sphingobacteriaceae</taxon>
        <taxon>Mucilaginibacter</taxon>
    </lineage>
</organism>
<feature type="chain" id="PRO_5046471811" evidence="1">
    <location>
        <begin position="18"/>
        <end position="199"/>
    </location>
</feature>
<sequence length="199" mass="23155">MKRLLILLLWIPFVATAQKQMDYDPDKIRITEPDKTIIAHTTTDKADANYRDRLYYWYGSNTIHQTQGSFSGKLLNGQYQEFYPNKNLHEQGKFKKGLKHGVWQSWNEQGGLKEHTTWKEGQKAGYFELFNNNGQLLKSGTYKNNVLNGKISNYKGTDSVQTVKYKAGKLVIADTSKTSLWQRVKHFRFKKKKNVQATR</sequence>
<dbReference type="SUPFAM" id="SSF82185">
    <property type="entry name" value="Histone H3 K4-specific methyltransferase SET7/9 N-terminal domain"/>
    <property type="match status" value="1"/>
</dbReference>
<dbReference type="EMBL" id="JAVLVU010000001">
    <property type="protein sequence ID" value="MDT3403750.1"/>
    <property type="molecule type" value="Genomic_DNA"/>
</dbReference>
<proteinExistence type="predicted"/>
<feature type="signal peptide" evidence="1">
    <location>
        <begin position="1"/>
        <end position="17"/>
    </location>
</feature>
<gene>
    <name evidence="2" type="ORF">QE417_002822</name>
</gene>
<reference evidence="3" key="1">
    <citation type="submission" date="2023-07" db="EMBL/GenBank/DDBJ databases">
        <title>Functional and genomic diversity of the sorghum phyllosphere microbiome.</title>
        <authorList>
            <person name="Shade A."/>
        </authorList>
    </citation>
    <scope>NUCLEOTIDE SEQUENCE [LARGE SCALE GENOMIC DNA]</scope>
    <source>
        <strain evidence="3">SORGH_AS_0422</strain>
    </source>
</reference>